<dbReference type="Proteomes" id="UP000189545">
    <property type="component" value="Chromosome"/>
</dbReference>
<dbReference type="InterPro" id="IPR007440">
    <property type="entry name" value="Chorismate--pyruvate_lyase"/>
</dbReference>
<dbReference type="KEGG" id="spsw:Sps_03366"/>
<dbReference type="Gene3D" id="3.40.1410.10">
    <property type="entry name" value="Chorismate lyase-like"/>
    <property type="match status" value="1"/>
</dbReference>
<accession>A0A1S6HSL7</accession>
<gene>
    <name evidence="1" type="ORF">Sps_03366</name>
</gene>
<dbReference type="Pfam" id="PF04345">
    <property type="entry name" value="Chor_lyase"/>
    <property type="match status" value="1"/>
</dbReference>
<organism evidence="1 2">
    <name type="scientific">Shewanella psychrophila</name>
    <dbReference type="NCBI Taxonomy" id="225848"/>
    <lineage>
        <taxon>Bacteria</taxon>
        <taxon>Pseudomonadati</taxon>
        <taxon>Pseudomonadota</taxon>
        <taxon>Gammaproteobacteria</taxon>
        <taxon>Alteromonadales</taxon>
        <taxon>Shewanellaceae</taxon>
        <taxon>Shewanella</taxon>
    </lineage>
</organism>
<keyword evidence="1" id="KW-0456">Lyase</keyword>
<dbReference type="EC" id="4.1.3.40" evidence="1"/>
<dbReference type="RefSeq" id="WP_077753543.1">
    <property type="nucleotide sequence ID" value="NZ_CP014782.1"/>
</dbReference>
<evidence type="ECO:0000313" key="2">
    <source>
        <dbReference type="Proteomes" id="UP000189545"/>
    </source>
</evidence>
<dbReference type="GO" id="GO:0006744">
    <property type="term" value="P:ubiquinone biosynthetic process"/>
    <property type="evidence" value="ECO:0007669"/>
    <property type="project" value="InterPro"/>
</dbReference>
<dbReference type="GO" id="GO:0005737">
    <property type="term" value="C:cytoplasm"/>
    <property type="evidence" value="ECO:0007669"/>
    <property type="project" value="InterPro"/>
</dbReference>
<dbReference type="STRING" id="225848.Sps_03366"/>
<protein>
    <submittedName>
        <fullName evidence="1">Chorismate lyase</fullName>
        <ecNumber evidence="1">4.1.3.40</ecNumber>
    </submittedName>
</protein>
<dbReference type="EMBL" id="CP014782">
    <property type="protein sequence ID" value="AQS38502.1"/>
    <property type="molecule type" value="Genomic_DNA"/>
</dbReference>
<evidence type="ECO:0000313" key="1">
    <source>
        <dbReference type="EMBL" id="AQS38502.1"/>
    </source>
</evidence>
<name>A0A1S6HSL7_9GAMM</name>
<dbReference type="OrthoDB" id="5868202at2"/>
<sequence length="163" mass="19132">MKLQPTEGSVPTYIKYSGSLTRVFKEHCSKFHINQQEQGLFAPHNYYRESLLMNDLSPLVWARSCLVSRHSATIKTFTTLKQGSLGENLLFTEQQIERSKYQFYLVSQWDTDLVKLLKNELLYARLSYFNWDGQSLSLFELFLPEAHRILNQQKVLTKLYQSV</sequence>
<reference evidence="1 2" key="1">
    <citation type="submission" date="2016-03" db="EMBL/GenBank/DDBJ databases">
        <title>Complete genome sequence of Shewanella psychrophila WP2, a deep sea bacterium isolated from west Pacific sediment.</title>
        <authorList>
            <person name="Xu G."/>
            <person name="Jian H."/>
        </authorList>
    </citation>
    <scope>NUCLEOTIDE SEQUENCE [LARGE SCALE GENOMIC DNA]</scope>
    <source>
        <strain evidence="1 2">WP2</strain>
    </source>
</reference>
<keyword evidence="2" id="KW-1185">Reference proteome</keyword>
<dbReference type="SUPFAM" id="SSF64288">
    <property type="entry name" value="Chorismate lyase-like"/>
    <property type="match status" value="1"/>
</dbReference>
<proteinExistence type="predicted"/>
<dbReference type="AlphaFoldDB" id="A0A1S6HSL7"/>
<dbReference type="GO" id="GO:0008813">
    <property type="term" value="F:chorismate lyase activity"/>
    <property type="evidence" value="ECO:0007669"/>
    <property type="project" value="UniProtKB-EC"/>
</dbReference>
<dbReference type="InterPro" id="IPR028978">
    <property type="entry name" value="Chorismate_lyase_/UTRA_dom_sf"/>
</dbReference>